<dbReference type="AlphaFoldDB" id="A0AAC9BDP2"/>
<evidence type="ECO:0000313" key="2">
    <source>
        <dbReference type="EMBL" id="ANH72208.1"/>
    </source>
</evidence>
<accession>A0AAC9BDP2</accession>
<dbReference type="EMBL" id="CP012605">
    <property type="protein sequence ID" value="ANH72208.1"/>
    <property type="molecule type" value="Genomic_DNA"/>
</dbReference>
<feature type="region of interest" description="Disordered" evidence="1">
    <location>
        <begin position="1"/>
        <end position="30"/>
    </location>
</feature>
<feature type="compositionally biased region" description="Basic residues" evidence="1">
    <location>
        <begin position="1"/>
        <end position="23"/>
    </location>
</feature>
<name>A0AAC9BDP2_9RALS</name>
<proteinExistence type="predicted"/>
<sequence length="56" mass="6273">MARPAHSAKHHRHPGAPKQHTHAQQRPAIKSGHYALGGQLFLCNCHHIRLAYSLYA</sequence>
<gene>
    <name evidence="2" type="ORF">ACS15_2302</name>
</gene>
<dbReference type="KEGG" id="rin:ACS15_2302"/>
<organism evidence="2 3">
    <name type="scientific">Ralstonia insidiosa</name>
    <dbReference type="NCBI Taxonomy" id="190721"/>
    <lineage>
        <taxon>Bacteria</taxon>
        <taxon>Pseudomonadati</taxon>
        <taxon>Pseudomonadota</taxon>
        <taxon>Betaproteobacteria</taxon>
        <taxon>Burkholderiales</taxon>
        <taxon>Burkholderiaceae</taxon>
        <taxon>Ralstonia</taxon>
    </lineage>
</organism>
<evidence type="ECO:0000256" key="1">
    <source>
        <dbReference type="SAM" id="MobiDB-lite"/>
    </source>
</evidence>
<dbReference type="Proteomes" id="UP000077927">
    <property type="component" value="Chromosome 1"/>
</dbReference>
<protein>
    <submittedName>
        <fullName evidence="2">Uncharacterized protein</fullName>
    </submittedName>
</protein>
<evidence type="ECO:0000313" key="3">
    <source>
        <dbReference type="Proteomes" id="UP000077927"/>
    </source>
</evidence>
<reference evidence="2 3" key="1">
    <citation type="submission" date="2015-09" db="EMBL/GenBank/DDBJ databases">
        <authorList>
            <person name="Xu Y."/>
            <person name="Nagy A."/>
            <person name="Liu N.T."/>
            <person name="Nou X."/>
        </authorList>
    </citation>
    <scope>NUCLEOTIDE SEQUENCE [LARGE SCALE GENOMIC DNA]</scope>
    <source>
        <strain evidence="2 3">FC1138</strain>
    </source>
</reference>